<dbReference type="SUPFAM" id="SSF102405">
    <property type="entry name" value="MCP/YpsA-like"/>
    <property type="match status" value="1"/>
</dbReference>
<accession>A0AA36Y6N9</accession>
<protein>
    <submittedName>
        <fullName evidence="4">DNA protecting protein DprA</fullName>
    </submittedName>
</protein>
<comment type="similarity">
    <text evidence="1">Belongs to the DprA/Smf family.</text>
</comment>
<gene>
    <name evidence="4" type="ORF">HMPREF9623_00266</name>
</gene>
<dbReference type="Pfam" id="PF02481">
    <property type="entry name" value="DNA_processg_A"/>
    <property type="match status" value="1"/>
</dbReference>
<dbReference type="PANTHER" id="PTHR43022:SF1">
    <property type="entry name" value="PROTEIN SMF"/>
    <property type="match status" value="1"/>
</dbReference>
<dbReference type="InterPro" id="IPR036388">
    <property type="entry name" value="WH-like_DNA-bd_sf"/>
</dbReference>
<dbReference type="EMBL" id="AGEL01000003">
    <property type="protein sequence ID" value="EHO18082.1"/>
    <property type="molecule type" value="Genomic_DNA"/>
</dbReference>
<dbReference type="Gene3D" id="1.10.10.10">
    <property type="entry name" value="Winged helix-like DNA-binding domain superfamily/Winged helix DNA-binding domain"/>
    <property type="match status" value="1"/>
</dbReference>
<comment type="caution">
    <text evidence="4">The sequence shown here is derived from an EMBL/GenBank/DDBJ whole genome shotgun (WGS) entry which is preliminary data.</text>
</comment>
<dbReference type="InterPro" id="IPR041614">
    <property type="entry name" value="DprA_WH"/>
</dbReference>
<dbReference type="InterPro" id="IPR003488">
    <property type="entry name" value="DprA"/>
</dbReference>
<evidence type="ECO:0000259" key="3">
    <source>
        <dbReference type="Pfam" id="PF17782"/>
    </source>
</evidence>
<evidence type="ECO:0000256" key="1">
    <source>
        <dbReference type="ARBA" id="ARBA00006525"/>
    </source>
</evidence>
<dbReference type="GO" id="GO:0009294">
    <property type="term" value="P:DNA-mediated transformation"/>
    <property type="evidence" value="ECO:0007669"/>
    <property type="project" value="InterPro"/>
</dbReference>
<evidence type="ECO:0000259" key="2">
    <source>
        <dbReference type="Pfam" id="PF02481"/>
    </source>
</evidence>
<sequence>MERRALYLYLSCELRLTRAEVRKLPGDICAPEDLLNLPDSFLDTLSPGLQHKLEQLPDTAAQLSAALREIEEALYIRHIRFLTAADTDWPERFSTLEDPPLWLYLRGDLPAEYNPTVAMIGSRSASSYGLRMADFIAAELAAKGVSIVSGLAAGIDSRAEEAAIEAGGKSFAVLGCGVNICYPKENYALFSKLCENGNGILSEFPPGTASRAWHFPDRNRLIAALGDCLCVLEAREQQSGSSITVGSALEQGKEIFCLPGRITDPLSRGCHVFIQNGANLLQSPQDILDYLGLRLRCMLTPRIRSVESLSPEEQHLYRLIREEACFLNRLLQRSGYDIGTVMRCLLKLELEGYIEQLSANYYSVC</sequence>
<dbReference type="AlphaFoldDB" id="A0AA36Y6N9"/>
<dbReference type="Pfam" id="PF17782">
    <property type="entry name" value="WHD_DprA"/>
    <property type="match status" value="1"/>
</dbReference>
<proteinExistence type="inferred from homology"/>
<dbReference type="Gene3D" id="3.40.50.450">
    <property type="match status" value="1"/>
</dbReference>
<feature type="domain" description="DprA winged helix" evidence="3">
    <location>
        <begin position="304"/>
        <end position="358"/>
    </location>
</feature>
<dbReference type="GeneID" id="86940062"/>
<feature type="domain" description="Smf/DprA SLOG" evidence="2">
    <location>
        <begin position="81"/>
        <end position="291"/>
    </location>
</feature>
<dbReference type="PANTHER" id="PTHR43022">
    <property type="entry name" value="PROTEIN SMF"/>
    <property type="match status" value="1"/>
</dbReference>
<keyword evidence="5" id="KW-1185">Reference proteome</keyword>
<name>A0AA36Y6N9_9FIRM</name>
<reference evidence="4 5" key="1">
    <citation type="submission" date="2011-10" db="EMBL/GenBank/DDBJ databases">
        <title>The Genome Sequence of Lachnospiraceae bacterium ACC2.</title>
        <authorList>
            <consortium name="The Broad Institute Genome Sequencing Platform"/>
            <person name="Earl A."/>
            <person name="Ward D."/>
            <person name="Feldgarden M."/>
            <person name="Gevers D."/>
            <person name="Sizova M."/>
            <person name="Hazen A."/>
            <person name="Epstein S."/>
            <person name="Young S.K."/>
            <person name="Zeng Q."/>
            <person name="Gargeya S."/>
            <person name="Fitzgerald M."/>
            <person name="Haas B."/>
            <person name="Abouelleil A."/>
            <person name="Alvarado L."/>
            <person name="Arachchi H.M."/>
            <person name="Berlin A."/>
            <person name="Brown A."/>
            <person name="Chapman S.B."/>
            <person name="Chen Z."/>
            <person name="Dunbar C."/>
            <person name="Freedman E."/>
            <person name="Gearin G."/>
            <person name="Goldberg J."/>
            <person name="Griggs A."/>
            <person name="Gujja S."/>
            <person name="Heiman D."/>
            <person name="Howarth C."/>
            <person name="Larson L."/>
            <person name="Lui A."/>
            <person name="MacDonald P.J.P."/>
            <person name="Montmayeur A."/>
            <person name="Murphy C."/>
            <person name="Neiman D."/>
            <person name="Pearson M."/>
            <person name="Priest M."/>
            <person name="Roberts A."/>
            <person name="Saif S."/>
            <person name="Shea T."/>
            <person name="Shenoy N."/>
            <person name="Sisk P."/>
            <person name="Stolte C."/>
            <person name="Sykes S."/>
            <person name="Wortman J."/>
            <person name="Nusbaum C."/>
            <person name="Birren B."/>
        </authorList>
    </citation>
    <scope>NUCLEOTIDE SEQUENCE [LARGE SCALE GENOMIC DNA]</scope>
    <source>
        <strain evidence="4 5">ACC2</strain>
    </source>
</reference>
<dbReference type="Proteomes" id="UP000018466">
    <property type="component" value="Unassembled WGS sequence"/>
</dbReference>
<dbReference type="InterPro" id="IPR057666">
    <property type="entry name" value="DrpA_SLOG"/>
</dbReference>
<evidence type="ECO:0000313" key="4">
    <source>
        <dbReference type="EMBL" id="EHO18082.1"/>
    </source>
</evidence>
<evidence type="ECO:0000313" key="5">
    <source>
        <dbReference type="Proteomes" id="UP000018466"/>
    </source>
</evidence>
<dbReference type="RefSeq" id="WP_009532101.1">
    <property type="nucleotide sequence ID" value="NZ_JH590861.1"/>
</dbReference>
<organism evidence="4 5">
    <name type="scientific">Stomatobaculum longum</name>
    <dbReference type="NCBI Taxonomy" id="796942"/>
    <lineage>
        <taxon>Bacteria</taxon>
        <taxon>Bacillati</taxon>
        <taxon>Bacillota</taxon>
        <taxon>Clostridia</taxon>
        <taxon>Lachnospirales</taxon>
        <taxon>Lachnospiraceae</taxon>
        <taxon>Stomatobaculum</taxon>
    </lineage>
</organism>
<dbReference type="NCBIfam" id="TIGR00732">
    <property type="entry name" value="dprA"/>
    <property type="match status" value="1"/>
</dbReference>